<dbReference type="SUPFAM" id="SSF54782">
    <property type="entry name" value="Porphobilinogen deaminase (hydroxymethylbilane synthase), C-terminal domain"/>
    <property type="match status" value="1"/>
</dbReference>
<dbReference type="InterPro" id="IPR000860">
    <property type="entry name" value="HemC"/>
</dbReference>
<reference evidence="11" key="1">
    <citation type="submission" date="2018-05" db="EMBL/GenBank/DDBJ databases">
        <authorList>
            <person name="Lanie J.A."/>
            <person name="Ng W.-L."/>
            <person name="Kazmierczak K.M."/>
            <person name="Andrzejewski T.M."/>
            <person name="Davidsen T.M."/>
            <person name="Wayne K.J."/>
            <person name="Tettelin H."/>
            <person name="Glass J.I."/>
            <person name="Rusch D."/>
            <person name="Podicherti R."/>
            <person name="Tsui H.-C.T."/>
            <person name="Winkler M.E."/>
        </authorList>
    </citation>
    <scope>NUCLEOTIDE SEQUENCE</scope>
</reference>
<evidence type="ECO:0000259" key="10">
    <source>
        <dbReference type="Pfam" id="PF03900"/>
    </source>
</evidence>
<dbReference type="FunFam" id="3.30.160.40:FF:000002">
    <property type="entry name" value="Porphobilinogen deaminase"/>
    <property type="match status" value="1"/>
</dbReference>
<evidence type="ECO:0000256" key="3">
    <source>
        <dbReference type="ARBA" id="ARBA00005638"/>
    </source>
</evidence>
<comment type="similarity">
    <text evidence="3">Belongs to the HMBS family.</text>
</comment>
<comment type="pathway">
    <text evidence="2">Porphyrin-containing compound metabolism; protoporphyrin-IX biosynthesis; coproporphyrinogen-III from 5-aminolevulinate: step 2/4.</text>
</comment>
<evidence type="ECO:0000256" key="2">
    <source>
        <dbReference type="ARBA" id="ARBA00004735"/>
    </source>
</evidence>
<feature type="domain" description="Porphobilinogen deaminase C-terminal" evidence="10">
    <location>
        <begin position="186"/>
        <end position="255"/>
    </location>
</feature>
<dbReference type="Pfam" id="PF03900">
    <property type="entry name" value="Porphobil_deamC"/>
    <property type="match status" value="1"/>
</dbReference>
<proteinExistence type="inferred from homology"/>
<evidence type="ECO:0000313" key="11">
    <source>
        <dbReference type="EMBL" id="SVA75542.1"/>
    </source>
</evidence>
<dbReference type="Gene3D" id="3.40.190.10">
    <property type="entry name" value="Periplasmic binding protein-like II"/>
    <property type="match status" value="2"/>
</dbReference>
<dbReference type="PIRSF" id="PIRSF001438">
    <property type="entry name" value="4pyrrol_synth_OHMeBilane_synth"/>
    <property type="match status" value="1"/>
</dbReference>
<dbReference type="GO" id="GO:0004418">
    <property type="term" value="F:hydroxymethylbilane synthase activity"/>
    <property type="evidence" value="ECO:0007669"/>
    <property type="project" value="UniProtKB-EC"/>
</dbReference>
<evidence type="ECO:0000256" key="5">
    <source>
        <dbReference type="ARBA" id="ARBA00016519"/>
    </source>
</evidence>
<evidence type="ECO:0000256" key="7">
    <source>
        <dbReference type="ARBA" id="ARBA00023244"/>
    </source>
</evidence>
<dbReference type="PRINTS" id="PR00151">
    <property type="entry name" value="PORPHBDMNASE"/>
</dbReference>
<dbReference type="EMBL" id="UINC01018070">
    <property type="protein sequence ID" value="SVA75542.1"/>
    <property type="molecule type" value="Genomic_DNA"/>
</dbReference>
<dbReference type="AlphaFoldDB" id="A0A381YG14"/>
<comment type="cofactor">
    <cofactor evidence="1">
        <name>dipyrromethane</name>
        <dbReference type="ChEBI" id="CHEBI:60342"/>
    </cofactor>
</comment>
<dbReference type="GO" id="GO:0005737">
    <property type="term" value="C:cytoplasm"/>
    <property type="evidence" value="ECO:0007669"/>
    <property type="project" value="TreeGrafter"/>
</dbReference>
<feature type="domain" description="Porphobilinogen deaminase N-terminal" evidence="9">
    <location>
        <begin position="1"/>
        <end position="173"/>
    </location>
</feature>
<dbReference type="GO" id="GO:0006783">
    <property type="term" value="P:heme biosynthetic process"/>
    <property type="evidence" value="ECO:0007669"/>
    <property type="project" value="TreeGrafter"/>
</dbReference>
<dbReference type="InterPro" id="IPR022418">
    <property type="entry name" value="Porphobilinogen_deaminase_C"/>
</dbReference>
<organism evidence="11">
    <name type="scientific">marine metagenome</name>
    <dbReference type="NCBI Taxonomy" id="408172"/>
    <lineage>
        <taxon>unclassified sequences</taxon>
        <taxon>metagenomes</taxon>
        <taxon>ecological metagenomes</taxon>
    </lineage>
</organism>
<dbReference type="Pfam" id="PF01379">
    <property type="entry name" value="Porphobil_deam"/>
    <property type="match status" value="1"/>
</dbReference>
<dbReference type="PANTHER" id="PTHR11557">
    <property type="entry name" value="PORPHOBILINOGEN DEAMINASE"/>
    <property type="match status" value="1"/>
</dbReference>
<keyword evidence="7" id="KW-0627">Porphyrin biosynthesis</keyword>
<keyword evidence="6" id="KW-0808">Transferase</keyword>
<protein>
    <recommendedName>
        <fullName evidence="5">Porphobilinogen deaminase</fullName>
        <ecNumber evidence="4">2.5.1.61</ecNumber>
    </recommendedName>
    <alternativeName>
        <fullName evidence="8">Hydroxymethylbilane synthase</fullName>
    </alternativeName>
</protein>
<evidence type="ECO:0000256" key="8">
    <source>
        <dbReference type="ARBA" id="ARBA00033064"/>
    </source>
</evidence>
<accession>A0A381YG14</accession>
<dbReference type="PANTHER" id="PTHR11557:SF0">
    <property type="entry name" value="PORPHOBILINOGEN DEAMINASE"/>
    <property type="match status" value="1"/>
</dbReference>
<evidence type="ECO:0000256" key="6">
    <source>
        <dbReference type="ARBA" id="ARBA00022679"/>
    </source>
</evidence>
<evidence type="ECO:0000259" key="9">
    <source>
        <dbReference type="Pfam" id="PF01379"/>
    </source>
</evidence>
<sequence>MQTEGDRFLESPLFNVGGKGLFIKELEEALSSNDVDIAVHSMKDVVVDLPENLVLPVIMKREDSRDVLISNHYNEIDTIPNNSVVGTSSLRRQSQFRRLCPNVVLKDLRGNVETRLRRLDDGEYDAILLAAAGIIRLGLSNRITQLVPHGHLLPAVGQGAIGIECRADDMTTQELIAPLNDKDTSLCVLTERAFSRRLNGGCQLPIAAHALVEDKQIKLSGLVAKLDGSEIIKSEKQGDITDIESIGNSLAELLLERGADVILKELTN</sequence>
<dbReference type="FunFam" id="3.40.190.10:FF:000005">
    <property type="entry name" value="Porphobilinogen deaminase"/>
    <property type="match status" value="1"/>
</dbReference>
<gene>
    <name evidence="11" type="ORF">METZ01_LOCUS128396</name>
</gene>
<evidence type="ECO:0000256" key="1">
    <source>
        <dbReference type="ARBA" id="ARBA00001916"/>
    </source>
</evidence>
<dbReference type="SUPFAM" id="SSF53850">
    <property type="entry name" value="Periplasmic binding protein-like II"/>
    <property type="match status" value="1"/>
</dbReference>
<dbReference type="InterPro" id="IPR022417">
    <property type="entry name" value="Porphobilin_deaminase_N"/>
</dbReference>
<name>A0A381YG14_9ZZZZ</name>
<dbReference type="InterPro" id="IPR036803">
    <property type="entry name" value="Porphobilinogen_deaminase_C_sf"/>
</dbReference>
<dbReference type="Gene3D" id="3.30.160.40">
    <property type="entry name" value="Porphobilinogen deaminase, C-terminal domain"/>
    <property type="match status" value="1"/>
</dbReference>
<evidence type="ECO:0000256" key="4">
    <source>
        <dbReference type="ARBA" id="ARBA00012655"/>
    </source>
</evidence>
<dbReference type="EC" id="2.5.1.61" evidence="4"/>
<dbReference type="NCBIfam" id="TIGR00212">
    <property type="entry name" value="hemC"/>
    <property type="match status" value="1"/>
</dbReference>